<organism evidence="8 9">
    <name type="scientific">Hypothenemus hampei</name>
    <name type="common">Coffee berry borer</name>
    <dbReference type="NCBI Taxonomy" id="57062"/>
    <lineage>
        <taxon>Eukaryota</taxon>
        <taxon>Metazoa</taxon>
        <taxon>Ecdysozoa</taxon>
        <taxon>Arthropoda</taxon>
        <taxon>Hexapoda</taxon>
        <taxon>Insecta</taxon>
        <taxon>Pterygota</taxon>
        <taxon>Neoptera</taxon>
        <taxon>Endopterygota</taxon>
        <taxon>Coleoptera</taxon>
        <taxon>Polyphaga</taxon>
        <taxon>Cucujiformia</taxon>
        <taxon>Curculionidae</taxon>
        <taxon>Scolytinae</taxon>
        <taxon>Hypothenemus</taxon>
    </lineage>
</organism>
<comment type="caution">
    <text evidence="8">The sequence shown here is derived from an EMBL/GenBank/DDBJ whole genome shotgun (WGS) entry which is preliminary data.</text>
</comment>
<dbReference type="PROSITE" id="PS50950">
    <property type="entry name" value="ZF_THAP"/>
    <property type="match status" value="1"/>
</dbReference>
<accession>A0ABD1FDV4</accession>
<keyword evidence="9" id="KW-1185">Reference proteome</keyword>
<dbReference type="GO" id="GO:0008270">
    <property type="term" value="F:zinc ion binding"/>
    <property type="evidence" value="ECO:0007669"/>
    <property type="project" value="UniProtKB-KW"/>
</dbReference>
<dbReference type="Pfam" id="PF13613">
    <property type="entry name" value="HTH_Tnp_4"/>
    <property type="match status" value="1"/>
</dbReference>
<evidence type="ECO:0000256" key="6">
    <source>
        <dbReference type="PROSITE-ProRule" id="PRU00309"/>
    </source>
</evidence>
<name>A0ABD1FDV4_HYPHA</name>
<sequence length="488" mass="55652">MMAKCWAAKCKHYSQRETCKFFRFPKEKKKKSRWKRLLMKNAEPGPGAYVCSCHFRDGKKENGPEIFQHNIGKRFNFPDIKRKPAVKRPKISESSNISSDSTMECLIESDMSALNDLPGPSHITPDGLPCLSTTETQATTDVTVEQNISISSFSSGQSSMLQAENYFLEKELKEAESKITDMSPHFNFQQIEHNDKLVVLYTGLPNGNVFRALFNLIKDLEINYYLGWKVEKLQKIDQLLLTLMKLRLNTPHLDLAYRFRISQSTVSNIFLTFIHLLYEILYKQFITTIPSRHKNLTCLPSCFNNFTNCRVILDCTEIFTVVSRKSMRTQKLTYSSYKHHNTFKALIGVAPNGVITFLSDLYVGCTSDKKIVKDSGILNMLDSGDLILADKGFLISDILPVGVNLNIPPFLTTPQFTPAQVQCTERIARARIHVERAIRRIKCYRILSFMSESLIPFGDVVFKTVAALTNLQYPLIKEISDLFPCDSD</sequence>
<dbReference type="Pfam" id="PF05485">
    <property type="entry name" value="THAP"/>
    <property type="match status" value="1"/>
</dbReference>
<keyword evidence="2" id="KW-0479">Metal-binding</keyword>
<dbReference type="PANTHER" id="PTHR23080">
    <property type="entry name" value="THAP DOMAIN PROTEIN"/>
    <property type="match status" value="1"/>
</dbReference>
<dbReference type="PANTHER" id="PTHR23080:SF133">
    <property type="entry name" value="SI:CH211-262I1.5-RELATED"/>
    <property type="match status" value="1"/>
</dbReference>
<evidence type="ECO:0000256" key="2">
    <source>
        <dbReference type="ARBA" id="ARBA00022723"/>
    </source>
</evidence>
<dbReference type="SUPFAM" id="SSF57716">
    <property type="entry name" value="Glucocorticoid receptor-like (DNA-binding domain)"/>
    <property type="match status" value="1"/>
</dbReference>
<dbReference type="InterPro" id="IPR027805">
    <property type="entry name" value="Transposase_HTH_dom"/>
</dbReference>
<comment type="cofactor">
    <cofactor evidence="1">
        <name>a divalent metal cation</name>
        <dbReference type="ChEBI" id="CHEBI:60240"/>
    </cofactor>
</comment>
<evidence type="ECO:0000259" key="7">
    <source>
        <dbReference type="PROSITE" id="PS50950"/>
    </source>
</evidence>
<reference evidence="8 9" key="1">
    <citation type="submission" date="2024-05" db="EMBL/GenBank/DDBJ databases">
        <title>Genetic variation in Jamaican populations of the coffee berry borer (Hypothenemus hampei).</title>
        <authorList>
            <person name="Errbii M."/>
            <person name="Myrie A."/>
        </authorList>
    </citation>
    <scope>NUCLEOTIDE SEQUENCE [LARGE SCALE GENOMIC DNA]</scope>
    <source>
        <strain evidence="8">JA-Hopewell-2020-01-JO</strain>
        <tissue evidence="8">Whole body</tissue>
    </source>
</reference>
<dbReference type="GO" id="GO:0003677">
    <property type="term" value="F:DNA binding"/>
    <property type="evidence" value="ECO:0007669"/>
    <property type="project" value="UniProtKB-UniRule"/>
</dbReference>
<evidence type="ECO:0000256" key="4">
    <source>
        <dbReference type="ARBA" id="ARBA00022833"/>
    </source>
</evidence>
<dbReference type="InterPro" id="IPR038441">
    <property type="entry name" value="THAP_Znf_sf"/>
</dbReference>
<evidence type="ECO:0000313" key="8">
    <source>
        <dbReference type="EMBL" id="KAL1517432.1"/>
    </source>
</evidence>
<dbReference type="InterPro" id="IPR006612">
    <property type="entry name" value="THAP_Znf"/>
</dbReference>
<dbReference type="Proteomes" id="UP001566132">
    <property type="component" value="Unassembled WGS sequence"/>
</dbReference>
<keyword evidence="3 6" id="KW-0863">Zinc-finger</keyword>
<dbReference type="Gene3D" id="6.20.210.20">
    <property type="entry name" value="THAP domain"/>
    <property type="match status" value="1"/>
</dbReference>
<keyword evidence="5 6" id="KW-0238">DNA-binding</keyword>
<dbReference type="EMBL" id="JBDJPC010000001">
    <property type="protein sequence ID" value="KAL1517432.1"/>
    <property type="molecule type" value="Genomic_DNA"/>
</dbReference>
<evidence type="ECO:0000256" key="5">
    <source>
        <dbReference type="ARBA" id="ARBA00023125"/>
    </source>
</evidence>
<evidence type="ECO:0000256" key="1">
    <source>
        <dbReference type="ARBA" id="ARBA00001968"/>
    </source>
</evidence>
<keyword evidence="4" id="KW-0862">Zinc</keyword>
<dbReference type="InterPro" id="IPR027806">
    <property type="entry name" value="HARBI1_dom"/>
</dbReference>
<evidence type="ECO:0000256" key="3">
    <source>
        <dbReference type="ARBA" id="ARBA00022771"/>
    </source>
</evidence>
<feature type="domain" description="THAP-type" evidence="7">
    <location>
        <begin position="1"/>
        <end position="81"/>
    </location>
</feature>
<proteinExistence type="predicted"/>
<gene>
    <name evidence="8" type="ORF">ABEB36_001197</name>
</gene>
<protein>
    <recommendedName>
        <fullName evidence="7">THAP-type domain-containing protein</fullName>
    </recommendedName>
</protein>
<dbReference type="AlphaFoldDB" id="A0ABD1FDV4"/>
<evidence type="ECO:0000313" key="9">
    <source>
        <dbReference type="Proteomes" id="UP001566132"/>
    </source>
</evidence>
<dbReference type="Pfam" id="PF13359">
    <property type="entry name" value="DDE_Tnp_4"/>
    <property type="match status" value="1"/>
</dbReference>